<dbReference type="EMBL" id="DVNK01000062">
    <property type="protein sequence ID" value="HIU47624.1"/>
    <property type="molecule type" value="Genomic_DNA"/>
</dbReference>
<dbReference type="AlphaFoldDB" id="A0A9D1LT77"/>
<evidence type="ECO:0000313" key="1">
    <source>
        <dbReference type="EMBL" id="HIU47624.1"/>
    </source>
</evidence>
<reference evidence="1" key="2">
    <citation type="journal article" date="2021" name="PeerJ">
        <title>Extensive microbial diversity within the chicken gut microbiome revealed by metagenomics and culture.</title>
        <authorList>
            <person name="Gilroy R."/>
            <person name="Ravi A."/>
            <person name="Getino M."/>
            <person name="Pursley I."/>
            <person name="Horton D.L."/>
            <person name="Alikhan N.F."/>
            <person name="Baker D."/>
            <person name="Gharbi K."/>
            <person name="Hall N."/>
            <person name="Watson M."/>
            <person name="Adriaenssens E.M."/>
            <person name="Foster-Nyarko E."/>
            <person name="Jarju S."/>
            <person name="Secka A."/>
            <person name="Antonio M."/>
            <person name="Oren A."/>
            <person name="Chaudhuri R.R."/>
            <person name="La Ragione R."/>
            <person name="Hildebrand F."/>
            <person name="Pallen M.J."/>
        </authorList>
    </citation>
    <scope>NUCLEOTIDE SEQUENCE</scope>
    <source>
        <strain evidence="1">ChiSxjej2B14-8506</strain>
    </source>
</reference>
<organism evidence="1 2">
    <name type="scientific">Candidatus Fimadaptatus faecigallinarum</name>
    <dbReference type="NCBI Taxonomy" id="2840814"/>
    <lineage>
        <taxon>Bacteria</taxon>
        <taxon>Bacillati</taxon>
        <taxon>Bacillota</taxon>
        <taxon>Clostridia</taxon>
        <taxon>Eubacteriales</taxon>
        <taxon>Candidatus Fimadaptatus</taxon>
    </lineage>
</organism>
<dbReference type="Proteomes" id="UP000824123">
    <property type="component" value="Unassembled WGS sequence"/>
</dbReference>
<sequence length="217" mass="24506">MAYKSGMTSKRGAHRGSGFLRIDASGLLDMARRCEQELGADAAAATLATALGRSRAFIADEIARQVSAVYELDESDISQGSATYGDHQRNLNLSAAAGRNSLIEITYWGRRLTVGGHFPFTPRRPRNRNYRVTTTIRRGSPKQNSARTFVPNSAKWGHLVWERTERTDAAGRERVQVRHTLSIPEFVGIVYENRDVAEPIIKHIEEEFIRQWQSRHR</sequence>
<comment type="caution">
    <text evidence="1">The sequence shown here is derived from an EMBL/GenBank/DDBJ whole genome shotgun (WGS) entry which is preliminary data.</text>
</comment>
<evidence type="ECO:0000313" key="2">
    <source>
        <dbReference type="Proteomes" id="UP000824123"/>
    </source>
</evidence>
<accession>A0A9D1LT77</accession>
<gene>
    <name evidence="1" type="ORF">IAC59_10280</name>
</gene>
<protein>
    <submittedName>
        <fullName evidence="1">Uncharacterized protein</fullName>
    </submittedName>
</protein>
<name>A0A9D1LT77_9FIRM</name>
<reference evidence="1" key="1">
    <citation type="submission" date="2020-10" db="EMBL/GenBank/DDBJ databases">
        <authorList>
            <person name="Gilroy R."/>
        </authorList>
    </citation>
    <scope>NUCLEOTIDE SEQUENCE</scope>
    <source>
        <strain evidence="1">ChiSxjej2B14-8506</strain>
    </source>
</reference>
<proteinExistence type="predicted"/>